<evidence type="ECO:0000256" key="7">
    <source>
        <dbReference type="SAM" id="MobiDB-lite"/>
    </source>
</evidence>
<evidence type="ECO:0000313" key="10">
    <source>
        <dbReference type="Proteomes" id="UP001287356"/>
    </source>
</evidence>
<evidence type="ECO:0000256" key="1">
    <source>
        <dbReference type="ARBA" id="ARBA00004123"/>
    </source>
</evidence>
<evidence type="ECO:0000259" key="8">
    <source>
        <dbReference type="PROSITE" id="PS50102"/>
    </source>
</evidence>
<evidence type="ECO:0000256" key="3">
    <source>
        <dbReference type="ARBA" id="ARBA00022884"/>
    </source>
</evidence>
<dbReference type="SMART" id="SM00360">
    <property type="entry name" value="RRM"/>
    <property type="match status" value="1"/>
</dbReference>
<dbReference type="GO" id="GO:0000398">
    <property type="term" value="P:mRNA splicing, via spliceosome"/>
    <property type="evidence" value="ECO:0007669"/>
    <property type="project" value="TreeGrafter"/>
</dbReference>
<name>A0AAE0JZN0_9PEZI</name>
<comment type="subcellular location">
    <subcellularLocation>
        <location evidence="1">Nucleus</location>
    </subcellularLocation>
</comment>
<dbReference type="GO" id="GO:0005654">
    <property type="term" value="C:nucleoplasm"/>
    <property type="evidence" value="ECO:0007669"/>
    <property type="project" value="TreeGrafter"/>
</dbReference>
<evidence type="ECO:0000256" key="2">
    <source>
        <dbReference type="ARBA" id="ARBA00022664"/>
    </source>
</evidence>
<sequence>MAPSRSRSHEALPHAADRLRSRTSRSPTPHSNYSRSPSSHGGRIANDRDPRARSPRRNGRYRSTSRSPSRSRSLSRSPSRGRSFSPGKNRSRGRDSRTRSRSRSNTPSVPALKSTKVVVERLTKNVKEDHLREIFGQYGEIEDLDLPMSRFGTNRGTAYILFVHEAGAEAAIANMHEAQLDGAAINVSIVLPRRKLSPPPPTARRGANFDPRNPPPNSRSGPAGGAPFGNPAGSGGRGRRFSPPAGGSTRFGPRSDTYRPRSMSRSRSRSPPPAPATANRRYRSRSRSYSSRSRSRTPAGRGGRNRGGGRQDDRERRRNVSRGSYDSYDNRSRSRSRDWDRR</sequence>
<evidence type="ECO:0000256" key="5">
    <source>
        <dbReference type="ARBA" id="ARBA00023242"/>
    </source>
</evidence>
<feature type="region of interest" description="Disordered" evidence="7">
    <location>
        <begin position="193"/>
        <end position="342"/>
    </location>
</feature>
<keyword evidence="10" id="KW-1185">Reference proteome</keyword>
<dbReference type="InterPro" id="IPR012677">
    <property type="entry name" value="Nucleotide-bd_a/b_plait_sf"/>
</dbReference>
<dbReference type="Gene3D" id="3.30.70.330">
    <property type="match status" value="1"/>
</dbReference>
<dbReference type="PANTHER" id="PTHR15481">
    <property type="entry name" value="RIBONUCLEIC ACID BINDING PROTEIN S1"/>
    <property type="match status" value="1"/>
</dbReference>
<dbReference type="InterPro" id="IPR034201">
    <property type="entry name" value="RNPS1_RRM"/>
</dbReference>
<reference evidence="9" key="2">
    <citation type="submission" date="2023-06" db="EMBL/GenBank/DDBJ databases">
        <authorList>
            <consortium name="Lawrence Berkeley National Laboratory"/>
            <person name="Haridas S."/>
            <person name="Hensen N."/>
            <person name="Bonometti L."/>
            <person name="Westerberg I."/>
            <person name="Brannstrom I.O."/>
            <person name="Guillou S."/>
            <person name="Cros-Aarteil S."/>
            <person name="Calhoun S."/>
            <person name="Kuo A."/>
            <person name="Mondo S."/>
            <person name="Pangilinan J."/>
            <person name="Riley R."/>
            <person name="Labutti K."/>
            <person name="Andreopoulos B."/>
            <person name="Lipzen A."/>
            <person name="Chen C."/>
            <person name="Yanf M."/>
            <person name="Daum C."/>
            <person name="Ng V."/>
            <person name="Clum A."/>
            <person name="Steindorff A."/>
            <person name="Ohm R."/>
            <person name="Martin F."/>
            <person name="Silar P."/>
            <person name="Natvig D."/>
            <person name="Lalanne C."/>
            <person name="Gautier V."/>
            <person name="Ament-Velasquez S.L."/>
            <person name="Kruys A."/>
            <person name="Hutchinson M.I."/>
            <person name="Powell A.J."/>
            <person name="Barry K."/>
            <person name="Miller A.N."/>
            <person name="Grigoriev I.V."/>
            <person name="Debuchy R."/>
            <person name="Gladieux P."/>
            <person name="Thoren M.H."/>
            <person name="Johannesson H."/>
        </authorList>
    </citation>
    <scope>NUCLEOTIDE SEQUENCE</scope>
    <source>
        <strain evidence="9">CBS 958.72</strain>
    </source>
</reference>
<organism evidence="9 10">
    <name type="scientific">Lasiosphaeria ovina</name>
    <dbReference type="NCBI Taxonomy" id="92902"/>
    <lineage>
        <taxon>Eukaryota</taxon>
        <taxon>Fungi</taxon>
        <taxon>Dikarya</taxon>
        <taxon>Ascomycota</taxon>
        <taxon>Pezizomycotina</taxon>
        <taxon>Sordariomycetes</taxon>
        <taxon>Sordariomycetidae</taxon>
        <taxon>Sordariales</taxon>
        <taxon>Lasiosphaeriaceae</taxon>
        <taxon>Lasiosphaeria</taxon>
    </lineage>
</organism>
<feature type="compositionally biased region" description="Polar residues" evidence="7">
    <location>
        <begin position="30"/>
        <end position="39"/>
    </location>
</feature>
<dbReference type="InterPro" id="IPR035979">
    <property type="entry name" value="RBD_domain_sf"/>
</dbReference>
<dbReference type="SUPFAM" id="SSF54928">
    <property type="entry name" value="RNA-binding domain, RBD"/>
    <property type="match status" value="1"/>
</dbReference>
<dbReference type="PROSITE" id="PS50102">
    <property type="entry name" value="RRM"/>
    <property type="match status" value="1"/>
</dbReference>
<feature type="compositionally biased region" description="Basic and acidic residues" evidence="7">
    <location>
        <begin position="309"/>
        <end position="318"/>
    </location>
</feature>
<dbReference type="GO" id="GO:0003723">
    <property type="term" value="F:RNA binding"/>
    <property type="evidence" value="ECO:0007669"/>
    <property type="project" value="UniProtKB-UniRule"/>
</dbReference>
<feature type="compositionally biased region" description="Gly residues" evidence="7">
    <location>
        <begin position="222"/>
        <end position="236"/>
    </location>
</feature>
<feature type="domain" description="RRM" evidence="8">
    <location>
        <begin position="115"/>
        <end position="192"/>
    </location>
</feature>
<dbReference type="AlphaFoldDB" id="A0AAE0JZN0"/>
<keyword evidence="4" id="KW-0508">mRNA splicing</keyword>
<evidence type="ECO:0000256" key="6">
    <source>
        <dbReference type="PROSITE-ProRule" id="PRU00176"/>
    </source>
</evidence>
<dbReference type="Proteomes" id="UP001287356">
    <property type="component" value="Unassembled WGS sequence"/>
</dbReference>
<dbReference type="InterPro" id="IPR000504">
    <property type="entry name" value="RRM_dom"/>
</dbReference>
<reference evidence="9" key="1">
    <citation type="journal article" date="2023" name="Mol. Phylogenet. Evol.">
        <title>Genome-scale phylogeny and comparative genomics of the fungal order Sordariales.</title>
        <authorList>
            <person name="Hensen N."/>
            <person name="Bonometti L."/>
            <person name="Westerberg I."/>
            <person name="Brannstrom I.O."/>
            <person name="Guillou S."/>
            <person name="Cros-Aarteil S."/>
            <person name="Calhoun S."/>
            <person name="Haridas S."/>
            <person name="Kuo A."/>
            <person name="Mondo S."/>
            <person name="Pangilinan J."/>
            <person name="Riley R."/>
            <person name="LaButti K."/>
            <person name="Andreopoulos B."/>
            <person name="Lipzen A."/>
            <person name="Chen C."/>
            <person name="Yan M."/>
            <person name="Daum C."/>
            <person name="Ng V."/>
            <person name="Clum A."/>
            <person name="Steindorff A."/>
            <person name="Ohm R.A."/>
            <person name="Martin F."/>
            <person name="Silar P."/>
            <person name="Natvig D.O."/>
            <person name="Lalanne C."/>
            <person name="Gautier V."/>
            <person name="Ament-Velasquez S.L."/>
            <person name="Kruys A."/>
            <person name="Hutchinson M.I."/>
            <person name="Powell A.J."/>
            <person name="Barry K."/>
            <person name="Miller A.N."/>
            <person name="Grigoriev I.V."/>
            <person name="Debuchy R."/>
            <person name="Gladieux P."/>
            <person name="Hiltunen Thoren M."/>
            <person name="Johannesson H."/>
        </authorList>
    </citation>
    <scope>NUCLEOTIDE SEQUENCE</scope>
    <source>
        <strain evidence="9">CBS 958.72</strain>
    </source>
</reference>
<gene>
    <name evidence="9" type="ORF">B0T24DRAFT_388054</name>
</gene>
<dbReference type="PANTHER" id="PTHR15481:SF0">
    <property type="entry name" value="LD23870P-RELATED"/>
    <property type="match status" value="1"/>
</dbReference>
<evidence type="ECO:0000313" key="9">
    <source>
        <dbReference type="EMBL" id="KAK3367326.1"/>
    </source>
</evidence>
<keyword evidence="5" id="KW-0539">Nucleus</keyword>
<dbReference type="EMBL" id="JAULSN010000007">
    <property type="protein sequence ID" value="KAK3367326.1"/>
    <property type="molecule type" value="Genomic_DNA"/>
</dbReference>
<comment type="caution">
    <text evidence="9">The sequence shown here is derived from an EMBL/GenBank/DDBJ whole genome shotgun (WGS) entry which is preliminary data.</text>
</comment>
<proteinExistence type="predicted"/>
<keyword evidence="2" id="KW-0507">mRNA processing</keyword>
<dbReference type="Pfam" id="PF00076">
    <property type="entry name" value="RRM_1"/>
    <property type="match status" value="1"/>
</dbReference>
<evidence type="ECO:0000256" key="4">
    <source>
        <dbReference type="ARBA" id="ARBA00023187"/>
    </source>
</evidence>
<dbReference type="GO" id="GO:0005737">
    <property type="term" value="C:cytoplasm"/>
    <property type="evidence" value="ECO:0007669"/>
    <property type="project" value="TreeGrafter"/>
</dbReference>
<keyword evidence="3 6" id="KW-0694">RNA-binding</keyword>
<feature type="compositionally biased region" description="Low complexity" evidence="7">
    <location>
        <begin position="61"/>
        <end position="87"/>
    </location>
</feature>
<feature type="compositionally biased region" description="Basic and acidic residues" evidence="7">
    <location>
        <begin position="7"/>
        <end position="20"/>
    </location>
</feature>
<dbReference type="GO" id="GO:0061574">
    <property type="term" value="C:ASAP complex"/>
    <property type="evidence" value="ECO:0007669"/>
    <property type="project" value="TreeGrafter"/>
</dbReference>
<dbReference type="CDD" id="cd12365">
    <property type="entry name" value="RRM_RNPS1"/>
    <property type="match status" value="1"/>
</dbReference>
<feature type="compositionally biased region" description="Basic and acidic residues" evidence="7">
    <location>
        <begin position="328"/>
        <end position="342"/>
    </location>
</feature>
<feature type="region of interest" description="Disordered" evidence="7">
    <location>
        <begin position="1"/>
        <end position="113"/>
    </location>
</feature>
<protein>
    <recommendedName>
        <fullName evidence="8">RRM domain-containing protein</fullName>
    </recommendedName>
</protein>
<accession>A0AAE0JZN0</accession>